<accession>A0A7C5R8D2</accession>
<dbReference type="EMBL" id="DRMJ01000510">
    <property type="protein sequence ID" value="HHL43885.1"/>
    <property type="molecule type" value="Genomic_DNA"/>
</dbReference>
<evidence type="ECO:0000313" key="1">
    <source>
        <dbReference type="EMBL" id="HHL43885.1"/>
    </source>
</evidence>
<sequence>EFEDAGHLFLLTKRDESVDIIRDFFEEPEVPMPPRKKRKLKPLKRATA</sequence>
<protein>
    <submittedName>
        <fullName evidence="1">Poly(3-hydroxyalkanoate) depolymerase</fullName>
    </submittedName>
</protein>
<feature type="non-terminal residue" evidence="1">
    <location>
        <position position="1"/>
    </location>
</feature>
<dbReference type="Proteomes" id="UP000885830">
    <property type="component" value="Unassembled WGS sequence"/>
</dbReference>
<dbReference type="AlphaFoldDB" id="A0A7C5R8D2"/>
<name>A0A7C5R8D2_9PROT</name>
<gene>
    <name evidence="1" type="ORF">ENJ42_09715</name>
</gene>
<comment type="caution">
    <text evidence="1">The sequence shown here is derived from an EMBL/GenBank/DDBJ whole genome shotgun (WGS) entry which is preliminary data.</text>
</comment>
<reference evidence="1" key="1">
    <citation type="journal article" date="2020" name="mSystems">
        <title>Genome- and Community-Level Interaction Insights into Carbon Utilization and Element Cycling Functions of Hydrothermarchaeota in Hydrothermal Sediment.</title>
        <authorList>
            <person name="Zhou Z."/>
            <person name="Liu Y."/>
            <person name="Xu W."/>
            <person name="Pan J."/>
            <person name="Luo Z.H."/>
            <person name="Li M."/>
        </authorList>
    </citation>
    <scope>NUCLEOTIDE SEQUENCE [LARGE SCALE GENOMIC DNA]</scope>
    <source>
        <strain evidence="1">HyVt-485</strain>
    </source>
</reference>
<proteinExistence type="predicted"/>
<organism evidence="1">
    <name type="scientific">Hellea balneolensis</name>
    <dbReference type="NCBI Taxonomy" id="287478"/>
    <lineage>
        <taxon>Bacteria</taxon>
        <taxon>Pseudomonadati</taxon>
        <taxon>Pseudomonadota</taxon>
        <taxon>Alphaproteobacteria</taxon>
        <taxon>Maricaulales</taxon>
        <taxon>Robiginitomaculaceae</taxon>
        <taxon>Hellea</taxon>
    </lineage>
</organism>